<evidence type="ECO:0000259" key="28">
    <source>
        <dbReference type="PROSITE" id="PS50948"/>
    </source>
</evidence>
<evidence type="ECO:0000256" key="12">
    <source>
        <dbReference type="ARBA" id="ARBA00022737"/>
    </source>
</evidence>
<organism evidence="29 30">
    <name type="scientific">Spirodela intermedia</name>
    <name type="common">Intermediate duckweed</name>
    <dbReference type="NCBI Taxonomy" id="51605"/>
    <lineage>
        <taxon>Eukaryota</taxon>
        <taxon>Viridiplantae</taxon>
        <taxon>Streptophyta</taxon>
        <taxon>Embryophyta</taxon>
        <taxon>Tracheophyta</taxon>
        <taxon>Spermatophyta</taxon>
        <taxon>Magnoliopsida</taxon>
        <taxon>Liliopsida</taxon>
        <taxon>Araceae</taxon>
        <taxon>Lemnoideae</taxon>
        <taxon>Spirodela</taxon>
    </lineage>
</organism>
<dbReference type="PIRSF" id="PIRSF002686">
    <property type="entry name" value="SLG"/>
    <property type="match status" value="1"/>
</dbReference>
<evidence type="ECO:0000256" key="22">
    <source>
        <dbReference type="ARBA" id="ARBA00047899"/>
    </source>
</evidence>
<sequence length="466" mass="50830">MACRIRGIRSISAVFILFSFLHLACELSEAADTLIQGESLRDGETLISSNQVFELGFFTPAGGNSSARYVGIWYYGLPSLTVVWVGNRNHPISGNSSRLTFADDGNLVIASGAGDPIRITNSSAATGNSTLQLAHSGNLFLNTSVGDTVLWQWFDHPTDTFLPGMKLTADLNNRRSLLLRSWKTAGDPAEGEYSLGLDPEGSGQVFIWRGETPHWRSGQWNGRIFIGVNVRPLSLYGFNLIPNDEGTMVLTFTEYNSSLFRFVLKPEGRLNVSHLVNGTKYWTPAFSLPSSECEFYNKCGNNAQCVLSTDASGGAACECLRGFRPLAEAEWAAGNWTGGCVRRTPLRCGLNATEQEAAAEDGFTAVNGLNLPDFSTWERSSTEASSCADICLSNCSCTAYAFVNQLGCLVWSTPLADIHQFTSTQYVLYLKLAGSELHQLPHSFSSIWIRTRLIPTWGAVKSYLGG</sequence>
<feature type="domain" description="Apple" evidence="28">
    <location>
        <begin position="348"/>
        <end position="434"/>
    </location>
</feature>
<keyword evidence="16" id="KW-1133">Transmembrane helix</keyword>
<dbReference type="SMART" id="SM00108">
    <property type="entry name" value="B_lectin"/>
    <property type="match status" value="1"/>
</dbReference>
<keyword evidence="20" id="KW-0675">Receptor</keyword>
<dbReference type="SMART" id="SM00473">
    <property type="entry name" value="PAN_AP"/>
    <property type="match status" value="1"/>
</dbReference>
<dbReference type="OrthoDB" id="1910371at2759"/>
<dbReference type="Gene3D" id="2.90.10.10">
    <property type="entry name" value="Bulb-type lectin domain"/>
    <property type="match status" value="1"/>
</dbReference>
<dbReference type="InterPro" id="IPR000742">
    <property type="entry name" value="EGF"/>
</dbReference>
<evidence type="ECO:0000256" key="4">
    <source>
        <dbReference type="ARBA" id="ARBA00022475"/>
    </source>
</evidence>
<dbReference type="CDD" id="cd00028">
    <property type="entry name" value="B_lectin"/>
    <property type="match status" value="1"/>
</dbReference>
<protein>
    <recommendedName>
        <fullName evidence="3">non-specific serine/threonine protein kinase</fullName>
        <ecNumber evidence="3">2.7.11.1</ecNumber>
    </recommendedName>
</protein>
<dbReference type="CDD" id="cd00054">
    <property type="entry name" value="EGF_CA"/>
    <property type="match status" value="1"/>
</dbReference>
<keyword evidence="13" id="KW-0547">Nucleotide-binding</keyword>
<reference evidence="29" key="1">
    <citation type="submission" date="2020-02" db="EMBL/GenBank/DDBJ databases">
        <authorList>
            <person name="Scholz U."/>
            <person name="Mascher M."/>
            <person name="Fiebig A."/>
        </authorList>
    </citation>
    <scope>NUCLEOTIDE SEQUENCE</scope>
</reference>
<dbReference type="InterPro" id="IPR000858">
    <property type="entry name" value="S_locus_glycoprot_dom"/>
</dbReference>
<evidence type="ECO:0000256" key="6">
    <source>
        <dbReference type="ARBA" id="ARBA00022546"/>
    </source>
</evidence>
<dbReference type="InterPro" id="IPR036426">
    <property type="entry name" value="Bulb-type_lectin_dom_sf"/>
</dbReference>
<keyword evidence="24" id="KW-0245">EGF-like domain</keyword>
<dbReference type="PROSITE" id="PS50026">
    <property type="entry name" value="EGF_3"/>
    <property type="match status" value="1"/>
</dbReference>
<evidence type="ECO:0000256" key="13">
    <source>
        <dbReference type="ARBA" id="ARBA00022741"/>
    </source>
</evidence>
<dbReference type="InterPro" id="IPR001480">
    <property type="entry name" value="Bulb-type_lectin_dom"/>
</dbReference>
<name>A0A7I8L6Q3_SPIIN</name>
<evidence type="ECO:0000256" key="3">
    <source>
        <dbReference type="ARBA" id="ARBA00012513"/>
    </source>
</evidence>
<evidence type="ECO:0000256" key="23">
    <source>
        <dbReference type="ARBA" id="ARBA00048679"/>
    </source>
</evidence>
<evidence type="ECO:0000256" key="2">
    <source>
        <dbReference type="ARBA" id="ARBA00004251"/>
    </source>
</evidence>
<evidence type="ECO:0000256" key="16">
    <source>
        <dbReference type="ARBA" id="ARBA00022989"/>
    </source>
</evidence>
<feature type="domain" description="EGF-like" evidence="26">
    <location>
        <begin position="289"/>
        <end position="330"/>
    </location>
</feature>
<dbReference type="EC" id="2.7.11.1" evidence="3"/>
<dbReference type="PROSITE" id="PS50927">
    <property type="entry name" value="BULB_LECTIN"/>
    <property type="match status" value="1"/>
</dbReference>
<evidence type="ECO:0000256" key="21">
    <source>
        <dbReference type="ARBA" id="ARBA00023180"/>
    </source>
</evidence>
<dbReference type="InterPro" id="IPR003609">
    <property type="entry name" value="Pan_app"/>
</dbReference>
<dbReference type="Pfam" id="PF01453">
    <property type="entry name" value="B_lectin"/>
    <property type="match status" value="1"/>
</dbReference>
<keyword evidence="5" id="KW-0723">Serine/threonine-protein kinase</keyword>
<keyword evidence="17" id="KW-0465">Mannose-binding</keyword>
<dbReference type="InterPro" id="IPR035446">
    <property type="entry name" value="SLSG/EP1"/>
</dbReference>
<accession>A0A7I8L6Q3</accession>
<evidence type="ECO:0000256" key="10">
    <source>
        <dbReference type="ARBA" id="ARBA00022729"/>
    </source>
</evidence>
<keyword evidence="10 25" id="KW-0732">Signal</keyword>
<dbReference type="PROSITE" id="PS50948">
    <property type="entry name" value="PAN"/>
    <property type="match status" value="1"/>
</dbReference>
<keyword evidence="7" id="KW-0597">Phosphoprotein</keyword>
<keyword evidence="21" id="KW-0325">Glycoprotein</keyword>
<gene>
    <name evidence="29" type="ORF">SI8410_11016361</name>
</gene>
<dbReference type="PANTHER" id="PTHR32444:SF235">
    <property type="entry name" value="OS01G0783900 PROTEIN"/>
    <property type="match status" value="1"/>
</dbReference>
<evidence type="ECO:0000256" key="11">
    <source>
        <dbReference type="ARBA" id="ARBA00022734"/>
    </source>
</evidence>
<keyword evidence="4" id="KW-1003">Cell membrane</keyword>
<evidence type="ECO:0000313" key="30">
    <source>
        <dbReference type="Proteomes" id="UP000663760"/>
    </source>
</evidence>
<evidence type="ECO:0000256" key="17">
    <source>
        <dbReference type="ARBA" id="ARBA00023035"/>
    </source>
</evidence>
<dbReference type="Pfam" id="PF00954">
    <property type="entry name" value="S_locus_glycop"/>
    <property type="match status" value="1"/>
</dbReference>
<keyword evidence="8" id="KW-0808">Transferase</keyword>
<evidence type="ECO:0000256" key="14">
    <source>
        <dbReference type="ARBA" id="ARBA00022777"/>
    </source>
</evidence>
<evidence type="ECO:0000256" key="1">
    <source>
        <dbReference type="ARBA" id="ARBA00003061"/>
    </source>
</evidence>
<comment type="caution">
    <text evidence="24">Lacks conserved residue(s) required for the propagation of feature annotation.</text>
</comment>
<dbReference type="GO" id="GO:0005886">
    <property type="term" value="C:plasma membrane"/>
    <property type="evidence" value="ECO:0007669"/>
    <property type="project" value="UniProtKB-SubCell"/>
</dbReference>
<keyword evidence="19" id="KW-1015">Disulfide bond</keyword>
<feature type="signal peptide" evidence="25">
    <location>
        <begin position="1"/>
        <end position="30"/>
    </location>
</feature>
<evidence type="ECO:0000256" key="20">
    <source>
        <dbReference type="ARBA" id="ARBA00023170"/>
    </source>
</evidence>
<dbReference type="GO" id="GO:0048544">
    <property type="term" value="P:recognition of pollen"/>
    <property type="evidence" value="ECO:0007669"/>
    <property type="project" value="InterPro"/>
</dbReference>
<evidence type="ECO:0000313" key="29">
    <source>
        <dbReference type="EMBL" id="CAA7405683.1"/>
    </source>
</evidence>
<evidence type="ECO:0000256" key="9">
    <source>
        <dbReference type="ARBA" id="ARBA00022692"/>
    </source>
</evidence>
<feature type="domain" description="Bulb-type lectin" evidence="27">
    <location>
        <begin position="31"/>
        <end position="154"/>
    </location>
</feature>
<keyword evidence="14" id="KW-0418">Kinase</keyword>
<keyword evidence="30" id="KW-1185">Reference proteome</keyword>
<dbReference type="Pfam" id="PF08276">
    <property type="entry name" value="PAN_2"/>
    <property type="match status" value="1"/>
</dbReference>
<keyword evidence="18" id="KW-0472">Membrane</keyword>
<keyword evidence="9" id="KW-0812">Transmembrane</keyword>
<comment type="catalytic activity">
    <reaction evidence="22">
        <text>L-threonyl-[protein] + ATP = O-phospho-L-threonyl-[protein] + ADP + H(+)</text>
        <dbReference type="Rhea" id="RHEA:46608"/>
        <dbReference type="Rhea" id="RHEA-COMP:11060"/>
        <dbReference type="Rhea" id="RHEA-COMP:11605"/>
        <dbReference type="ChEBI" id="CHEBI:15378"/>
        <dbReference type="ChEBI" id="CHEBI:30013"/>
        <dbReference type="ChEBI" id="CHEBI:30616"/>
        <dbReference type="ChEBI" id="CHEBI:61977"/>
        <dbReference type="ChEBI" id="CHEBI:456216"/>
        <dbReference type="EC" id="2.7.11.1"/>
    </reaction>
</comment>
<dbReference type="EMBL" id="LR746274">
    <property type="protein sequence ID" value="CAA7405683.1"/>
    <property type="molecule type" value="Genomic_DNA"/>
</dbReference>
<dbReference type="GO" id="GO:0004674">
    <property type="term" value="F:protein serine/threonine kinase activity"/>
    <property type="evidence" value="ECO:0007669"/>
    <property type="project" value="UniProtKB-KW"/>
</dbReference>
<dbReference type="GO" id="GO:0005524">
    <property type="term" value="F:ATP binding"/>
    <property type="evidence" value="ECO:0007669"/>
    <property type="project" value="UniProtKB-KW"/>
</dbReference>
<evidence type="ECO:0000256" key="18">
    <source>
        <dbReference type="ARBA" id="ARBA00023136"/>
    </source>
</evidence>
<evidence type="ECO:0000256" key="8">
    <source>
        <dbReference type="ARBA" id="ARBA00022679"/>
    </source>
</evidence>
<comment type="function">
    <text evidence="1">Involved in sporophytic self-incompatibility system (the inability of flowering plants to achieve self-fertilization).</text>
</comment>
<evidence type="ECO:0000256" key="19">
    <source>
        <dbReference type="ARBA" id="ARBA00023157"/>
    </source>
</evidence>
<dbReference type="GO" id="GO:0005537">
    <property type="term" value="F:D-mannose binding"/>
    <property type="evidence" value="ECO:0007669"/>
    <property type="project" value="UniProtKB-KW"/>
</dbReference>
<evidence type="ECO:0000256" key="7">
    <source>
        <dbReference type="ARBA" id="ARBA00022553"/>
    </source>
</evidence>
<dbReference type="SUPFAM" id="SSF51110">
    <property type="entry name" value="alpha-D-mannose-specific plant lectins"/>
    <property type="match status" value="1"/>
</dbReference>
<feature type="chain" id="PRO_5029578312" description="non-specific serine/threonine protein kinase" evidence="25">
    <location>
        <begin position="31"/>
        <end position="466"/>
    </location>
</feature>
<keyword evidence="12" id="KW-0677">Repeat</keyword>
<proteinExistence type="predicted"/>
<dbReference type="PANTHER" id="PTHR32444">
    <property type="entry name" value="BULB-TYPE LECTIN DOMAIN-CONTAINING PROTEIN"/>
    <property type="match status" value="1"/>
</dbReference>
<dbReference type="GO" id="GO:0051707">
    <property type="term" value="P:response to other organism"/>
    <property type="evidence" value="ECO:0007669"/>
    <property type="project" value="UniProtKB-ARBA"/>
</dbReference>
<evidence type="ECO:0000256" key="25">
    <source>
        <dbReference type="SAM" id="SignalP"/>
    </source>
</evidence>
<dbReference type="CDD" id="cd01098">
    <property type="entry name" value="PAN_AP_plant"/>
    <property type="match status" value="1"/>
</dbReference>
<evidence type="ECO:0000259" key="26">
    <source>
        <dbReference type="PROSITE" id="PS50026"/>
    </source>
</evidence>
<evidence type="ECO:0000256" key="24">
    <source>
        <dbReference type="PROSITE-ProRule" id="PRU00076"/>
    </source>
</evidence>
<keyword evidence="6" id="KW-0348">Hemagglutinin</keyword>
<evidence type="ECO:0000256" key="15">
    <source>
        <dbReference type="ARBA" id="ARBA00022840"/>
    </source>
</evidence>
<comment type="catalytic activity">
    <reaction evidence="23">
        <text>L-seryl-[protein] + ATP = O-phospho-L-seryl-[protein] + ADP + H(+)</text>
        <dbReference type="Rhea" id="RHEA:17989"/>
        <dbReference type="Rhea" id="RHEA-COMP:9863"/>
        <dbReference type="Rhea" id="RHEA-COMP:11604"/>
        <dbReference type="ChEBI" id="CHEBI:15378"/>
        <dbReference type="ChEBI" id="CHEBI:29999"/>
        <dbReference type="ChEBI" id="CHEBI:30616"/>
        <dbReference type="ChEBI" id="CHEBI:83421"/>
        <dbReference type="ChEBI" id="CHEBI:456216"/>
        <dbReference type="EC" id="2.7.11.1"/>
    </reaction>
</comment>
<keyword evidence="15" id="KW-0067">ATP-binding</keyword>
<evidence type="ECO:0000259" key="27">
    <source>
        <dbReference type="PROSITE" id="PS50927"/>
    </source>
</evidence>
<evidence type="ECO:0000256" key="5">
    <source>
        <dbReference type="ARBA" id="ARBA00022527"/>
    </source>
</evidence>
<keyword evidence="11" id="KW-0430">Lectin</keyword>
<comment type="subcellular location">
    <subcellularLocation>
        <location evidence="2">Cell membrane</location>
        <topology evidence="2">Single-pass type I membrane protein</topology>
    </subcellularLocation>
</comment>
<dbReference type="FunFam" id="2.90.10.10:FF:000009">
    <property type="entry name" value="Receptor-like serine/threonine-protein kinase SD1-8"/>
    <property type="match status" value="1"/>
</dbReference>
<dbReference type="Proteomes" id="UP000663760">
    <property type="component" value="Chromosome 11"/>
</dbReference>
<dbReference type="AlphaFoldDB" id="A0A7I8L6Q3"/>